<feature type="transmembrane region" description="Helical" evidence="6">
    <location>
        <begin position="141"/>
        <end position="162"/>
    </location>
</feature>
<dbReference type="PANTHER" id="PTHR30250:SF11">
    <property type="entry name" value="O-ANTIGEN TRANSPORTER-RELATED"/>
    <property type="match status" value="1"/>
</dbReference>
<dbReference type="InterPro" id="IPR002797">
    <property type="entry name" value="Polysacc_synth"/>
</dbReference>
<accession>A0ABW2ZEN0</accession>
<evidence type="ECO:0000256" key="2">
    <source>
        <dbReference type="ARBA" id="ARBA00022475"/>
    </source>
</evidence>
<feature type="transmembrane region" description="Helical" evidence="6">
    <location>
        <begin position="7"/>
        <end position="27"/>
    </location>
</feature>
<keyword evidence="4 6" id="KW-1133">Transmembrane helix</keyword>
<feature type="transmembrane region" description="Helical" evidence="6">
    <location>
        <begin position="356"/>
        <end position="375"/>
    </location>
</feature>
<keyword evidence="3 6" id="KW-0812">Transmembrane</keyword>
<feature type="transmembrane region" description="Helical" evidence="6">
    <location>
        <begin position="288"/>
        <end position="311"/>
    </location>
</feature>
<feature type="transmembrane region" description="Helical" evidence="6">
    <location>
        <begin position="323"/>
        <end position="344"/>
    </location>
</feature>
<keyword evidence="2" id="KW-1003">Cell membrane</keyword>
<feature type="transmembrane region" description="Helical" evidence="6">
    <location>
        <begin position="413"/>
        <end position="435"/>
    </location>
</feature>
<reference evidence="8" key="1">
    <citation type="journal article" date="2019" name="Int. J. Syst. Evol. Microbiol.">
        <title>The Global Catalogue of Microorganisms (GCM) 10K type strain sequencing project: providing services to taxonomists for standard genome sequencing and annotation.</title>
        <authorList>
            <consortium name="The Broad Institute Genomics Platform"/>
            <consortium name="The Broad Institute Genome Sequencing Center for Infectious Disease"/>
            <person name="Wu L."/>
            <person name="Ma J."/>
        </authorList>
    </citation>
    <scope>NUCLEOTIDE SEQUENCE [LARGE SCALE GENOMIC DNA]</scope>
    <source>
        <strain evidence="8">CCUG 60742</strain>
    </source>
</reference>
<gene>
    <name evidence="7" type="ORF">ACFQZI_07280</name>
</gene>
<feature type="transmembrane region" description="Helical" evidence="6">
    <location>
        <begin position="381"/>
        <end position="401"/>
    </location>
</feature>
<evidence type="ECO:0000256" key="1">
    <source>
        <dbReference type="ARBA" id="ARBA00004651"/>
    </source>
</evidence>
<comment type="subcellular location">
    <subcellularLocation>
        <location evidence="1">Cell membrane</location>
        <topology evidence="1">Multi-pass membrane protein</topology>
    </subcellularLocation>
</comment>
<evidence type="ECO:0000256" key="3">
    <source>
        <dbReference type="ARBA" id="ARBA00022692"/>
    </source>
</evidence>
<dbReference type="RefSeq" id="WP_377140440.1">
    <property type="nucleotide sequence ID" value="NZ_JBHTIA010000003.1"/>
</dbReference>
<organism evidence="7 8">
    <name type="scientific">Mucilaginibacter lutimaris</name>
    <dbReference type="NCBI Taxonomy" id="931629"/>
    <lineage>
        <taxon>Bacteria</taxon>
        <taxon>Pseudomonadati</taxon>
        <taxon>Bacteroidota</taxon>
        <taxon>Sphingobacteriia</taxon>
        <taxon>Sphingobacteriales</taxon>
        <taxon>Sphingobacteriaceae</taxon>
        <taxon>Mucilaginibacter</taxon>
    </lineage>
</organism>
<feature type="transmembrane region" description="Helical" evidence="6">
    <location>
        <begin position="84"/>
        <end position="103"/>
    </location>
</feature>
<evidence type="ECO:0000313" key="7">
    <source>
        <dbReference type="EMBL" id="MFD0764651.1"/>
    </source>
</evidence>
<evidence type="ECO:0000313" key="8">
    <source>
        <dbReference type="Proteomes" id="UP001597073"/>
    </source>
</evidence>
<feature type="transmembrane region" description="Helical" evidence="6">
    <location>
        <begin position="208"/>
        <end position="232"/>
    </location>
</feature>
<evidence type="ECO:0000256" key="6">
    <source>
        <dbReference type="SAM" id="Phobius"/>
    </source>
</evidence>
<feature type="transmembrane region" description="Helical" evidence="6">
    <location>
        <begin position="244"/>
        <end position="267"/>
    </location>
</feature>
<dbReference type="PANTHER" id="PTHR30250">
    <property type="entry name" value="PST FAMILY PREDICTED COLANIC ACID TRANSPORTER"/>
    <property type="match status" value="1"/>
</dbReference>
<protein>
    <submittedName>
        <fullName evidence="7">Oligosaccharide flippase family protein</fullName>
    </submittedName>
</protein>
<sequence length="481" mass="54049">MASIKRNIFYNILLTTSQIAFSLVSLPYISRVLGPFQLGRVSFVDSATQYFIITASLGIPIYGIREIAKVVGSPVALKKTFSELLLIQIITSAVLFCVYLVLVLCLDRFHAEERLFHLGLLQVLLSAFVTDWFFQGMENYAAVALRSFVMRLLSIAAILIFVKNEHDVYLYYTIWSGAVVLNMVISLSSSYSYINFKGLDLKRHLKPVMTFFSTRFVTSIYVILLSVFIGYLENKVYVAYFTSAYKIYTVSVTLILAFSSVLIPKLSAYHQANMHEESARLLSRNFNVIINFSLPIIAVMMFFAGPVIHILLGERFLPARADLLLLAPLVLVISISNVLSLNILTPVGKERDFLKATVYGMIFNLCIVFFLISAFRDVGASISLLATECLVCGLLYFYALPYLKNIQISLKTILLNFISCCICFGVVRLGFTYIAPAGNHLVAFIVQIGACGLVYLLVEVFITRNVLYRELYQLALKKIGR</sequence>
<keyword evidence="8" id="KW-1185">Reference proteome</keyword>
<feature type="transmembrane region" description="Helical" evidence="6">
    <location>
        <begin position="168"/>
        <end position="187"/>
    </location>
</feature>
<keyword evidence="5 6" id="KW-0472">Membrane</keyword>
<dbReference type="EMBL" id="JBHTIA010000003">
    <property type="protein sequence ID" value="MFD0764651.1"/>
    <property type="molecule type" value="Genomic_DNA"/>
</dbReference>
<evidence type="ECO:0000256" key="4">
    <source>
        <dbReference type="ARBA" id="ARBA00022989"/>
    </source>
</evidence>
<dbReference type="Pfam" id="PF01943">
    <property type="entry name" value="Polysacc_synt"/>
    <property type="match status" value="1"/>
</dbReference>
<dbReference type="InterPro" id="IPR050833">
    <property type="entry name" value="Poly_Biosynth_Transport"/>
</dbReference>
<evidence type="ECO:0000256" key="5">
    <source>
        <dbReference type="ARBA" id="ARBA00023136"/>
    </source>
</evidence>
<dbReference type="Proteomes" id="UP001597073">
    <property type="component" value="Unassembled WGS sequence"/>
</dbReference>
<feature type="transmembrane region" description="Helical" evidence="6">
    <location>
        <begin position="441"/>
        <end position="462"/>
    </location>
</feature>
<proteinExistence type="predicted"/>
<name>A0ABW2ZEN0_9SPHI</name>
<comment type="caution">
    <text evidence="7">The sequence shown here is derived from an EMBL/GenBank/DDBJ whole genome shotgun (WGS) entry which is preliminary data.</text>
</comment>